<organism evidence="2 3">
    <name type="scientific">Porites lobata</name>
    <dbReference type="NCBI Taxonomy" id="104759"/>
    <lineage>
        <taxon>Eukaryota</taxon>
        <taxon>Metazoa</taxon>
        <taxon>Cnidaria</taxon>
        <taxon>Anthozoa</taxon>
        <taxon>Hexacorallia</taxon>
        <taxon>Scleractinia</taxon>
        <taxon>Fungiina</taxon>
        <taxon>Poritidae</taxon>
        <taxon>Porites</taxon>
    </lineage>
</organism>
<proteinExistence type="predicted"/>
<dbReference type="CDD" id="cd01670">
    <property type="entry name" value="Death"/>
    <property type="match status" value="2"/>
</dbReference>
<keyword evidence="3" id="KW-1185">Reference proteome</keyword>
<dbReference type="SMART" id="SM00005">
    <property type="entry name" value="DEATH"/>
    <property type="match status" value="2"/>
</dbReference>
<dbReference type="Gene3D" id="1.10.533.10">
    <property type="entry name" value="Death Domain, Fas"/>
    <property type="match status" value="2"/>
</dbReference>
<dbReference type="PROSITE" id="PS50017">
    <property type="entry name" value="DEATH_DOMAIN"/>
    <property type="match status" value="2"/>
</dbReference>
<comment type="caution">
    <text evidence="2">The sequence shown here is derived from an EMBL/GenBank/DDBJ whole genome shotgun (WGS) entry which is preliminary data.</text>
</comment>
<dbReference type="PANTHER" id="PTHR15077">
    <property type="entry name" value="FAS-ASSOCIATING DEATH DOMAIN-CONTAINING PROTEIN FADD"/>
    <property type="match status" value="1"/>
</dbReference>
<dbReference type="InterPro" id="IPR000488">
    <property type="entry name" value="Death_dom"/>
</dbReference>
<accession>A0ABN8QP20</accession>
<evidence type="ECO:0000259" key="1">
    <source>
        <dbReference type="PROSITE" id="PS50017"/>
    </source>
</evidence>
<dbReference type="EMBL" id="CALNXK010000143">
    <property type="protein sequence ID" value="CAH3168129.1"/>
    <property type="molecule type" value="Genomic_DNA"/>
</dbReference>
<dbReference type="SUPFAM" id="SSF47986">
    <property type="entry name" value="DEATH domain"/>
    <property type="match status" value="2"/>
</dbReference>
<feature type="non-terminal residue" evidence="2">
    <location>
        <position position="1"/>
    </location>
</feature>
<dbReference type="InterPro" id="IPR016729">
    <property type="entry name" value="FADD"/>
</dbReference>
<feature type="domain" description="Death" evidence="1">
    <location>
        <begin position="159"/>
        <end position="227"/>
    </location>
</feature>
<evidence type="ECO:0000313" key="2">
    <source>
        <dbReference type="EMBL" id="CAH3168129.1"/>
    </source>
</evidence>
<dbReference type="Proteomes" id="UP001159405">
    <property type="component" value="Unassembled WGS sequence"/>
</dbReference>
<feature type="domain" description="Death" evidence="1">
    <location>
        <begin position="66"/>
        <end position="130"/>
    </location>
</feature>
<reference evidence="2 3" key="1">
    <citation type="submission" date="2022-05" db="EMBL/GenBank/DDBJ databases">
        <authorList>
            <consortium name="Genoscope - CEA"/>
            <person name="William W."/>
        </authorList>
    </citation>
    <scope>NUCLEOTIDE SEQUENCE [LARGE SCALE GENOMIC DNA]</scope>
</reference>
<name>A0ABN8QP20_9CNID</name>
<dbReference type="Pfam" id="PF00531">
    <property type="entry name" value="Death"/>
    <property type="match status" value="2"/>
</dbReference>
<sequence length="248" mass="27892">FSGAERLKVNGLEKWFQAGKAQNEEDKLGYRVSVADDALLDSSSLKHGKVLPDDLSLIACDLVSCWKRFGRVLPLEERQLEQIEADEQKQIEKSYGVLKKWLEISGDKADKATYQCLYAAFKEVDRADLAAKYCDKHSNPSKDYVALPPSPPVKAGTPSDQDLLDVSNEFSNSWKLFCRVLKLSEAKLAQIEEKEPDLPSKCHAVLKTWREQRGSAATYELLALALRHPAVEHRDLANKHCFMTKIAS</sequence>
<protein>
    <recommendedName>
        <fullName evidence="1">Death domain-containing protein</fullName>
    </recommendedName>
</protein>
<evidence type="ECO:0000313" key="3">
    <source>
        <dbReference type="Proteomes" id="UP001159405"/>
    </source>
</evidence>
<dbReference type="InterPro" id="IPR011029">
    <property type="entry name" value="DEATH-like_dom_sf"/>
</dbReference>
<gene>
    <name evidence="2" type="ORF">PLOB_00009041</name>
</gene>